<gene>
    <name evidence="1" type="ORF">ABXZ32_14625</name>
</gene>
<sequence>MNHASLILLVFLLNMSYGFSQQIKIELHKFIGNEFVNGKYSFRLMKNKLVPIKTKTKVLTDENGNMQIIELEQEHIVPEFKFVKSGSIVFSISYNDSILSLRPIQDSFAPIIRVDLSSTSAYLNDQHLSIIKEIKVSDKENAFNSAWEGFQWRTFLPDSSSPLDPKLTLGKLNENGNLYIEIIWMEKGIPIHYRLLY</sequence>
<dbReference type="EMBL" id="JBEWYP010000010">
    <property type="protein sequence ID" value="MET7030639.1"/>
    <property type="molecule type" value="Genomic_DNA"/>
</dbReference>
<accession>A0ABV2TZE1</accession>
<evidence type="ECO:0000313" key="1">
    <source>
        <dbReference type="EMBL" id="MET7030639.1"/>
    </source>
</evidence>
<reference evidence="1 2" key="1">
    <citation type="submission" date="2024-07" db="EMBL/GenBank/DDBJ databases">
        <title>The genome sequence of type strain Sediminicola luteus GDMCC 1.2596T.</title>
        <authorList>
            <person name="Liu Y."/>
        </authorList>
    </citation>
    <scope>NUCLEOTIDE SEQUENCE [LARGE SCALE GENOMIC DNA]</scope>
    <source>
        <strain evidence="1 2">GDMCC 1.2596</strain>
    </source>
</reference>
<evidence type="ECO:0000313" key="2">
    <source>
        <dbReference type="Proteomes" id="UP001549773"/>
    </source>
</evidence>
<dbReference type="Proteomes" id="UP001549773">
    <property type="component" value="Unassembled WGS sequence"/>
</dbReference>
<organism evidence="1 2">
    <name type="scientific">Sediminicola luteus</name>
    <dbReference type="NCBI Taxonomy" id="319238"/>
    <lineage>
        <taxon>Bacteria</taxon>
        <taxon>Pseudomonadati</taxon>
        <taxon>Bacteroidota</taxon>
        <taxon>Flavobacteriia</taxon>
        <taxon>Flavobacteriales</taxon>
        <taxon>Flavobacteriaceae</taxon>
        <taxon>Sediminicola</taxon>
    </lineage>
</organism>
<proteinExistence type="predicted"/>
<keyword evidence="2" id="KW-1185">Reference proteome</keyword>
<protein>
    <submittedName>
        <fullName evidence="1">Uncharacterized protein</fullName>
    </submittedName>
</protein>
<name>A0ABV2TZE1_9FLAO</name>
<dbReference type="RefSeq" id="WP_354619431.1">
    <property type="nucleotide sequence ID" value="NZ_JBEWYP010000010.1"/>
</dbReference>
<comment type="caution">
    <text evidence="1">The sequence shown here is derived from an EMBL/GenBank/DDBJ whole genome shotgun (WGS) entry which is preliminary data.</text>
</comment>